<reference evidence="5" key="1">
    <citation type="submission" date="2022-10" db="EMBL/GenBank/DDBJ databases">
        <title>Novel sulphate-reducing endosymbionts in the free-living metamonad Anaeramoeba.</title>
        <authorList>
            <person name="Jerlstrom-Hultqvist J."/>
            <person name="Cepicka I."/>
            <person name="Gallot-Lavallee L."/>
            <person name="Salas-Leiva D."/>
            <person name="Curtis B.A."/>
            <person name="Zahonova K."/>
            <person name="Pipaliya S."/>
            <person name="Dacks J."/>
            <person name="Roger A.J."/>
        </authorList>
    </citation>
    <scope>NUCLEOTIDE SEQUENCE</scope>
    <source>
        <strain evidence="5">BMAN</strain>
    </source>
</reference>
<evidence type="ECO:0000256" key="4">
    <source>
        <dbReference type="RuleBase" id="RU364035"/>
    </source>
</evidence>
<keyword evidence="6" id="KW-1185">Reference proteome</keyword>
<protein>
    <recommendedName>
        <fullName evidence="4">Nuclear pore protein</fullName>
    </recommendedName>
</protein>
<dbReference type="Proteomes" id="UP001149090">
    <property type="component" value="Unassembled WGS sequence"/>
</dbReference>
<keyword evidence="4" id="KW-0811">Translocation</keyword>
<accession>A0A9Q0LPI2</accession>
<dbReference type="GO" id="GO:0005643">
    <property type="term" value="C:nuclear pore"/>
    <property type="evidence" value="ECO:0007669"/>
    <property type="project" value="UniProtKB-SubCell"/>
</dbReference>
<dbReference type="OrthoDB" id="1918363at2759"/>
<dbReference type="PANTHER" id="PTHR11225">
    <property type="entry name" value="NUCLEAR PORE COMPLEX PROTEIN NUP93 NUCLEOPORIN NUP93 DEAD EYE PROTEIN"/>
    <property type="match status" value="1"/>
</dbReference>
<comment type="subcellular location">
    <subcellularLocation>
        <location evidence="1">Nucleus envelope</location>
    </subcellularLocation>
    <subcellularLocation>
        <location evidence="4">Nucleus</location>
        <location evidence="4">Nuclear pore complex</location>
    </subcellularLocation>
</comment>
<dbReference type="PANTHER" id="PTHR11225:SF4">
    <property type="entry name" value="NUCLEAR PORE COMPLEX PROTEIN NUP93"/>
    <property type="match status" value="1"/>
</dbReference>
<gene>
    <name evidence="5" type="ORF">M0811_07110</name>
</gene>
<dbReference type="Pfam" id="PF04097">
    <property type="entry name" value="Nic96"/>
    <property type="match status" value="1"/>
</dbReference>
<keyword evidence="4" id="KW-0653">Protein transport</keyword>
<evidence type="ECO:0000256" key="1">
    <source>
        <dbReference type="ARBA" id="ARBA00004259"/>
    </source>
</evidence>
<organism evidence="5 6">
    <name type="scientific">Anaeramoeba ignava</name>
    <name type="common">Anaerobic marine amoeba</name>
    <dbReference type="NCBI Taxonomy" id="1746090"/>
    <lineage>
        <taxon>Eukaryota</taxon>
        <taxon>Metamonada</taxon>
        <taxon>Anaeramoebidae</taxon>
        <taxon>Anaeramoeba</taxon>
    </lineage>
</organism>
<dbReference type="EMBL" id="JAPDFW010000064">
    <property type="protein sequence ID" value="KAJ5075540.1"/>
    <property type="molecule type" value="Genomic_DNA"/>
</dbReference>
<dbReference type="GO" id="GO:0017056">
    <property type="term" value="F:structural constituent of nuclear pore"/>
    <property type="evidence" value="ECO:0007669"/>
    <property type="project" value="InterPro"/>
</dbReference>
<keyword evidence="4" id="KW-0813">Transport</keyword>
<evidence type="ECO:0000313" key="5">
    <source>
        <dbReference type="EMBL" id="KAJ5075540.1"/>
    </source>
</evidence>
<keyword evidence="4" id="KW-0472">Membrane</keyword>
<comment type="caution">
    <text evidence="5">The sequence shown here is derived from an EMBL/GenBank/DDBJ whole genome shotgun (WGS) entry which is preliminary data.</text>
</comment>
<evidence type="ECO:0000313" key="6">
    <source>
        <dbReference type="Proteomes" id="UP001149090"/>
    </source>
</evidence>
<dbReference type="GO" id="GO:0006606">
    <property type="term" value="P:protein import into nucleus"/>
    <property type="evidence" value="ECO:0007669"/>
    <property type="project" value="TreeGrafter"/>
</dbReference>
<keyword evidence="3 4" id="KW-0539">Nucleus</keyword>
<sequence>MDFQNLLQKAQNLNSFQEKSIPKLQKPINQKKKKETESKIITEKPKLNSNKVRNFLSKAGFESDKFIRELSKFQSKNINQEFNLDPIIQTKSDLNVHFKNIHETIILKSIEETIQKTISKSSEYCFQTAQDEWESSKNSILEKELKLNQMDYFQDSIQNSQSKDVEILLYSPDSNLSNEMSNIPPNLNKIQIFSQAIINLNFYRNKKQPYGIINVFQSAQNQLSALSDLSEKKIIELNDIWELLACIISEKDVKDGIFQNKTFQEQHYLIDYQEKNSNISKTFIRGALDFLESQYTKFIRNQIQKNPRKAKVGGVPGIISLIYGFLNIQFKTSEDHWPSNFVDFVDGIPVWPIIYYLLRCGELESILKFLIDIKDVASNDVVQFLVYFKEYIENDGILSEYLWTRLFHQYRNIVHTCDDPYKQIVFNIIGKCDIHSMTSILNSLEDYIWFMLLMIQDDKSNRTALNEIFTLEKLQENILEYGEKHFNPTGKKPLQFFRILLLSQLFECAVAYLIQYSEYYYEAVHFAIALYYYGILNYLPIQKKEIGYKNIQQTKTNPKQKIKKLWNLIQVSIDNDFLVLNQEKNNISFMFSQMIKSYIHRFYPKEDHLDISLNYLNIIRDKQDLYYAVKDLVLETHQIDYIFGKVDDDQDNREEGIVFQIFQNLEMEEIQEMMKITAIQFEENGLYEEAIRIYDFANFNQKAIDLLNQRLSRIIGGDSKENESLIELAQSIRIRYQSSSILWNNVNPESSENFVILLYLIDFFYLYSIGEFGEALSIIENLKLVPFDSSQMNECMIRFASLGNSIKKIFSQILLVSMTILFKIFESNQIEFTNDLFDGGQIRYLNELKSKASNLMKFCGIIPLRIPENINSKLVKMSVMMK</sequence>
<comment type="similarity">
    <text evidence="2 4">Belongs to the nucleoporin interacting component (NIC) family.</text>
</comment>
<keyword evidence="4" id="KW-0509">mRNA transport</keyword>
<dbReference type="AlphaFoldDB" id="A0A9Q0LPI2"/>
<evidence type="ECO:0000256" key="2">
    <source>
        <dbReference type="ARBA" id="ARBA00010186"/>
    </source>
</evidence>
<name>A0A9Q0LPI2_ANAIG</name>
<dbReference type="GO" id="GO:0016973">
    <property type="term" value="P:poly(A)+ mRNA export from nucleus"/>
    <property type="evidence" value="ECO:0007669"/>
    <property type="project" value="TreeGrafter"/>
</dbReference>
<dbReference type="OMA" id="RPHAVHM"/>
<dbReference type="InterPro" id="IPR007231">
    <property type="entry name" value="Nucleoporin_int_Nup93/Nic96"/>
</dbReference>
<evidence type="ECO:0000256" key="3">
    <source>
        <dbReference type="ARBA" id="ARBA00023242"/>
    </source>
</evidence>
<keyword evidence="4" id="KW-0906">Nuclear pore complex</keyword>
<proteinExistence type="inferred from homology"/>